<dbReference type="PANTHER" id="PTHR40619">
    <property type="entry name" value="FUNGAL STAND N-TERMINAL GOODBYE DOMAIN-CONTAINING PROTEIN"/>
    <property type="match status" value="1"/>
</dbReference>
<sequence>MSGSQEQMRVQMVQLCRAQQASKDAIKKMKKVLADTNSTAKWMSQKEKDISRLRKQIQELERAANALTLDDMLEILDIGREHPLFDSRKILRSTPEVSQSELALSITTDDAFREWQAADISAELFIETQLSSVSSRHVSAVSLVSSNLVQSLQDRPEATVIYFFCGHHTAMSDAMRGPSGMMRSLIIQILRLCPVRLDFVSVRLRQQLEPLNFRALCETFTRLVRQFPATTVLFCIVDSISFFEGHDIVQDCKSAVEVLQDLVYNPELGALLLLLATSPTRRNRATQRQLSEAGIRPRETNHSGVLPSTRSQNLLSTVKTDSDDDWHSDAT</sequence>
<evidence type="ECO:0000256" key="2">
    <source>
        <dbReference type="SAM" id="Coils"/>
    </source>
</evidence>
<gene>
    <name evidence="5" type="ORF">LTR05_006231</name>
</gene>
<proteinExistence type="predicted"/>
<evidence type="ECO:0000259" key="4">
    <source>
        <dbReference type="Pfam" id="PF24883"/>
    </source>
</evidence>
<dbReference type="PANTHER" id="PTHR40619:SF3">
    <property type="entry name" value="FUNGAL STAND N-TERMINAL GOODBYE DOMAIN-CONTAINING PROTEIN"/>
    <property type="match status" value="1"/>
</dbReference>
<feature type="domain" description="Nephrocystin 3-like N-terminal" evidence="4">
    <location>
        <begin position="130"/>
        <end position="240"/>
    </location>
</feature>
<evidence type="ECO:0000313" key="5">
    <source>
        <dbReference type="EMBL" id="KAK5083726.1"/>
    </source>
</evidence>
<evidence type="ECO:0000313" key="6">
    <source>
        <dbReference type="Proteomes" id="UP001309876"/>
    </source>
</evidence>
<keyword evidence="1" id="KW-0677">Repeat</keyword>
<dbReference type="Proteomes" id="UP001309876">
    <property type="component" value="Unassembled WGS sequence"/>
</dbReference>
<dbReference type="EMBL" id="JAVRRJ010000006">
    <property type="protein sequence ID" value="KAK5083726.1"/>
    <property type="molecule type" value="Genomic_DNA"/>
</dbReference>
<dbReference type="AlphaFoldDB" id="A0AAN7SX44"/>
<protein>
    <recommendedName>
        <fullName evidence="4">Nephrocystin 3-like N-terminal domain-containing protein</fullName>
    </recommendedName>
</protein>
<comment type="caution">
    <text evidence="5">The sequence shown here is derived from an EMBL/GenBank/DDBJ whole genome shotgun (WGS) entry which is preliminary data.</text>
</comment>
<accession>A0AAN7SX44</accession>
<evidence type="ECO:0000256" key="3">
    <source>
        <dbReference type="SAM" id="MobiDB-lite"/>
    </source>
</evidence>
<evidence type="ECO:0000256" key="1">
    <source>
        <dbReference type="ARBA" id="ARBA00022737"/>
    </source>
</evidence>
<organism evidence="5 6">
    <name type="scientific">Lithohypha guttulata</name>
    <dbReference type="NCBI Taxonomy" id="1690604"/>
    <lineage>
        <taxon>Eukaryota</taxon>
        <taxon>Fungi</taxon>
        <taxon>Dikarya</taxon>
        <taxon>Ascomycota</taxon>
        <taxon>Pezizomycotina</taxon>
        <taxon>Eurotiomycetes</taxon>
        <taxon>Chaetothyriomycetidae</taxon>
        <taxon>Chaetothyriales</taxon>
        <taxon>Trichomeriaceae</taxon>
        <taxon>Lithohypha</taxon>
    </lineage>
</organism>
<feature type="region of interest" description="Disordered" evidence="3">
    <location>
        <begin position="284"/>
        <end position="310"/>
    </location>
</feature>
<dbReference type="Pfam" id="PF24883">
    <property type="entry name" value="NPHP3_N"/>
    <property type="match status" value="1"/>
</dbReference>
<feature type="coiled-coil region" evidence="2">
    <location>
        <begin position="43"/>
        <end position="70"/>
    </location>
</feature>
<keyword evidence="2" id="KW-0175">Coiled coil</keyword>
<keyword evidence="6" id="KW-1185">Reference proteome</keyword>
<name>A0AAN7SX44_9EURO</name>
<reference evidence="5 6" key="1">
    <citation type="submission" date="2023-08" db="EMBL/GenBank/DDBJ databases">
        <title>Black Yeasts Isolated from many extreme environments.</title>
        <authorList>
            <person name="Coleine C."/>
            <person name="Stajich J.E."/>
            <person name="Selbmann L."/>
        </authorList>
    </citation>
    <scope>NUCLEOTIDE SEQUENCE [LARGE SCALE GENOMIC DNA]</scope>
    <source>
        <strain evidence="5 6">CCFEE 5910</strain>
    </source>
</reference>
<dbReference type="InterPro" id="IPR056884">
    <property type="entry name" value="NPHP3-like_N"/>
</dbReference>